<feature type="region of interest" description="Disordered" evidence="1">
    <location>
        <begin position="143"/>
        <end position="170"/>
    </location>
</feature>
<dbReference type="RefSeq" id="WP_168061576.1">
    <property type="nucleotide sequence ID" value="NZ_VTOW01000003.1"/>
</dbReference>
<name>A0A7X6IC64_9BACT</name>
<dbReference type="EMBL" id="VTOW01000003">
    <property type="protein sequence ID" value="NKE72160.1"/>
    <property type="molecule type" value="Genomic_DNA"/>
</dbReference>
<evidence type="ECO:0000256" key="1">
    <source>
        <dbReference type="SAM" id="MobiDB-lite"/>
    </source>
</evidence>
<evidence type="ECO:0008006" key="4">
    <source>
        <dbReference type="Google" id="ProtNLM"/>
    </source>
</evidence>
<dbReference type="PROSITE" id="PS51257">
    <property type="entry name" value="PROKAR_LIPOPROTEIN"/>
    <property type="match status" value="1"/>
</dbReference>
<comment type="caution">
    <text evidence="2">The sequence shown here is derived from an EMBL/GenBank/DDBJ whole genome shotgun (WGS) entry which is preliminary data.</text>
</comment>
<protein>
    <recommendedName>
        <fullName evidence="4">Lipoprotein</fullName>
    </recommendedName>
</protein>
<proteinExistence type="predicted"/>
<accession>A0A7X6IC64</accession>
<organism evidence="2 3">
    <name type="scientific">Candidatus Manganitrophus noduliformans</name>
    <dbReference type="NCBI Taxonomy" id="2606439"/>
    <lineage>
        <taxon>Bacteria</taxon>
        <taxon>Pseudomonadati</taxon>
        <taxon>Nitrospirota</taxon>
        <taxon>Nitrospiria</taxon>
        <taxon>Candidatus Troglogloeales</taxon>
        <taxon>Candidatus Manganitrophaceae</taxon>
        <taxon>Candidatus Manganitrophus</taxon>
    </lineage>
</organism>
<keyword evidence="3" id="KW-1185">Reference proteome</keyword>
<reference evidence="2 3" key="1">
    <citation type="journal article" date="2020" name="Nature">
        <title>Bacterial chemolithoautotrophy via manganese oxidation.</title>
        <authorList>
            <person name="Yu H."/>
            <person name="Leadbetter J.R."/>
        </authorList>
    </citation>
    <scope>NUCLEOTIDE SEQUENCE [LARGE SCALE GENOMIC DNA]</scope>
    <source>
        <strain evidence="2 3">Mn-1</strain>
    </source>
</reference>
<sequence>MSLRRQVSAPFWFFLLFFTLAAFGCSGASYIKASVPDNPLQRVAQQAEPEWSVERVDENTLHLRDSWPIHSIFALGYSASYAHLFYDPSVSELNIQYYFKSYQPITLWVVPFSLDAEPGFAGGALKPTMNQQIDDILRWSGATVTSRRGGSTSEPFPPKKEDGLAPPLAP</sequence>
<evidence type="ECO:0000313" key="3">
    <source>
        <dbReference type="Proteomes" id="UP000534783"/>
    </source>
</evidence>
<feature type="compositionally biased region" description="Polar residues" evidence="1">
    <location>
        <begin position="143"/>
        <end position="154"/>
    </location>
</feature>
<gene>
    <name evidence="2" type="ORF">MNODULE_15535</name>
</gene>
<dbReference type="Proteomes" id="UP000534783">
    <property type="component" value="Unassembled WGS sequence"/>
</dbReference>
<evidence type="ECO:0000313" key="2">
    <source>
        <dbReference type="EMBL" id="NKE72160.1"/>
    </source>
</evidence>
<dbReference type="AlphaFoldDB" id="A0A7X6IC64"/>